<reference evidence="1" key="1">
    <citation type="submission" date="2022-10" db="EMBL/GenBank/DDBJ databases">
        <authorList>
            <person name="Chen Y."/>
            <person name="Dougan E. K."/>
            <person name="Chan C."/>
            <person name="Rhodes N."/>
            <person name="Thang M."/>
        </authorList>
    </citation>
    <scope>NUCLEOTIDE SEQUENCE</scope>
</reference>
<dbReference type="Proteomes" id="UP001152797">
    <property type="component" value="Unassembled WGS sequence"/>
</dbReference>
<reference evidence="2 3" key="2">
    <citation type="submission" date="2024-05" db="EMBL/GenBank/DDBJ databases">
        <authorList>
            <person name="Chen Y."/>
            <person name="Shah S."/>
            <person name="Dougan E. K."/>
            <person name="Thang M."/>
            <person name="Chan C."/>
        </authorList>
    </citation>
    <scope>NUCLEOTIDE SEQUENCE [LARGE SCALE GENOMIC DNA]</scope>
</reference>
<evidence type="ECO:0000313" key="3">
    <source>
        <dbReference type="Proteomes" id="UP001152797"/>
    </source>
</evidence>
<proteinExistence type="predicted"/>
<protein>
    <submittedName>
        <fullName evidence="1">Uncharacterized protein</fullName>
    </submittedName>
</protein>
<dbReference type="EMBL" id="CAMXCT010000900">
    <property type="protein sequence ID" value="CAI3984587.1"/>
    <property type="molecule type" value="Genomic_DNA"/>
</dbReference>
<accession>A0A9P1C327</accession>
<gene>
    <name evidence="1" type="ORF">C1SCF055_LOCUS12112</name>
</gene>
<organism evidence="1">
    <name type="scientific">Cladocopium goreaui</name>
    <dbReference type="NCBI Taxonomy" id="2562237"/>
    <lineage>
        <taxon>Eukaryota</taxon>
        <taxon>Sar</taxon>
        <taxon>Alveolata</taxon>
        <taxon>Dinophyceae</taxon>
        <taxon>Suessiales</taxon>
        <taxon>Symbiodiniaceae</taxon>
        <taxon>Cladocopium</taxon>
    </lineage>
</organism>
<evidence type="ECO:0000313" key="2">
    <source>
        <dbReference type="EMBL" id="CAL4771899.1"/>
    </source>
</evidence>
<dbReference type="EMBL" id="CAMXCT020000900">
    <property type="protein sequence ID" value="CAL1137962.1"/>
    <property type="molecule type" value="Genomic_DNA"/>
</dbReference>
<name>A0A9P1C327_9DINO</name>
<dbReference type="EMBL" id="CAMXCT030000900">
    <property type="protein sequence ID" value="CAL4771899.1"/>
    <property type="molecule type" value="Genomic_DNA"/>
</dbReference>
<evidence type="ECO:0000313" key="1">
    <source>
        <dbReference type="EMBL" id="CAI3984587.1"/>
    </source>
</evidence>
<dbReference type="AlphaFoldDB" id="A0A9P1C327"/>
<keyword evidence="3" id="KW-1185">Reference proteome</keyword>
<comment type="caution">
    <text evidence="1">The sequence shown here is derived from an EMBL/GenBank/DDBJ whole genome shotgun (WGS) entry which is preliminary data.</text>
</comment>
<sequence length="77" mass="8727">MAEKMYDRICSRSDGGKRLAKRQNYLLAQNDLIEEQILQIETDRALHSVPLLEQATDLGQGDKAKSPVHTKLCWVTS</sequence>